<dbReference type="PANTHER" id="PTHR14097">
    <property type="entry name" value="OXIDOREDUCTASE HTATIP2"/>
    <property type="match status" value="1"/>
</dbReference>
<proteinExistence type="inferred from homology"/>
<name>A0A9W4NF72_9EURO</name>
<keyword evidence="4" id="KW-0809">Transit peptide</keyword>
<evidence type="ECO:0000313" key="9">
    <source>
        <dbReference type="Proteomes" id="UP001152649"/>
    </source>
</evidence>
<evidence type="ECO:0000313" key="8">
    <source>
        <dbReference type="EMBL" id="CAG8371516.1"/>
    </source>
</evidence>
<dbReference type="GO" id="GO:0051170">
    <property type="term" value="P:import into nucleus"/>
    <property type="evidence" value="ECO:0007669"/>
    <property type="project" value="TreeGrafter"/>
</dbReference>
<sequence length="252" mass="26626">MTKCISRHFPPAQLHNMSNVALVGATGMVGSHILNSLIANPAVTRVDTISRRTPPVASGSPPAKLTNFVSTDTTTWASQLSSLSPTPSIFISAFATTKAAAGGFENQYKIEHGLNVELAKAAREAGSKVYVLISSSGANKDSNIAYTRMKGEIEEDIKALGFERMVILRPGLIAGTREESRPLEAGIRFIANWAGKVHSGLKDGWAQEASVIGNAAVVAGLKALEGDVPAGSEKVWTLFGSDIMQYGKEGSQ</sequence>
<dbReference type="OrthoDB" id="430436at2759"/>
<dbReference type="FunFam" id="3.40.50.720:FF:000366">
    <property type="entry name" value="Protein FMP52, mitochondrial"/>
    <property type="match status" value="1"/>
</dbReference>
<comment type="caution">
    <text evidence="8">The sequence shown here is derived from an EMBL/GenBank/DDBJ whole genome shotgun (WGS) entry which is preliminary data.</text>
</comment>
<gene>
    <name evidence="8" type="ORF">PSALAMII_LOCUS4777</name>
</gene>
<dbReference type="GO" id="GO:0005741">
    <property type="term" value="C:mitochondrial outer membrane"/>
    <property type="evidence" value="ECO:0007669"/>
    <property type="project" value="UniProtKB-SubCell"/>
</dbReference>
<dbReference type="SUPFAM" id="SSF51735">
    <property type="entry name" value="NAD(P)-binding Rossmann-fold domains"/>
    <property type="match status" value="1"/>
</dbReference>
<dbReference type="Proteomes" id="UP001152649">
    <property type="component" value="Unassembled WGS sequence"/>
</dbReference>
<evidence type="ECO:0000256" key="3">
    <source>
        <dbReference type="ARBA" id="ARBA00022787"/>
    </source>
</evidence>
<keyword evidence="6" id="KW-0472">Membrane</keyword>
<protein>
    <recommendedName>
        <fullName evidence="7">NAD-dependent epimerase/dehydratase domain-containing protein</fullName>
    </recommendedName>
</protein>
<evidence type="ECO:0000256" key="6">
    <source>
        <dbReference type="ARBA" id="ARBA00023136"/>
    </source>
</evidence>
<dbReference type="InterPro" id="IPR036291">
    <property type="entry name" value="NAD(P)-bd_dom_sf"/>
</dbReference>
<feature type="domain" description="NAD-dependent epimerase/dehydratase" evidence="7">
    <location>
        <begin position="22"/>
        <end position="200"/>
    </location>
</feature>
<dbReference type="Pfam" id="PF01370">
    <property type="entry name" value="Epimerase"/>
    <property type="match status" value="1"/>
</dbReference>
<dbReference type="InterPro" id="IPR001509">
    <property type="entry name" value="Epimerase_deHydtase"/>
</dbReference>
<evidence type="ECO:0000256" key="1">
    <source>
        <dbReference type="ARBA" id="ARBA00004450"/>
    </source>
</evidence>
<evidence type="ECO:0000256" key="2">
    <source>
        <dbReference type="ARBA" id="ARBA00006617"/>
    </source>
</evidence>
<evidence type="ECO:0000256" key="5">
    <source>
        <dbReference type="ARBA" id="ARBA00023128"/>
    </source>
</evidence>
<evidence type="ECO:0000256" key="4">
    <source>
        <dbReference type="ARBA" id="ARBA00022946"/>
    </source>
</evidence>
<dbReference type="EMBL" id="CAJVPG010000199">
    <property type="protein sequence ID" value="CAG8371516.1"/>
    <property type="molecule type" value="Genomic_DNA"/>
</dbReference>
<comment type="similarity">
    <text evidence="2">Belongs to the FMP52 family.</text>
</comment>
<reference evidence="8" key="1">
    <citation type="submission" date="2021-07" db="EMBL/GenBank/DDBJ databases">
        <authorList>
            <person name="Branca A.L. A."/>
        </authorList>
    </citation>
    <scope>NUCLEOTIDE SEQUENCE</scope>
</reference>
<dbReference type="Gene3D" id="3.40.50.720">
    <property type="entry name" value="NAD(P)-binding Rossmann-like Domain"/>
    <property type="match status" value="1"/>
</dbReference>
<accession>A0A9W4NF72</accession>
<keyword evidence="9" id="KW-1185">Reference proteome</keyword>
<keyword evidence="3" id="KW-1000">Mitochondrion outer membrane</keyword>
<keyword evidence="5" id="KW-0496">Mitochondrion</keyword>
<comment type="subcellular location">
    <subcellularLocation>
        <location evidence="1">Mitochondrion outer membrane</location>
        <topology evidence="1">Peripheral membrane protein</topology>
    </subcellularLocation>
</comment>
<dbReference type="PANTHER" id="PTHR14097:SF7">
    <property type="entry name" value="OXIDOREDUCTASE HTATIP2"/>
    <property type="match status" value="1"/>
</dbReference>
<evidence type="ECO:0000259" key="7">
    <source>
        <dbReference type="Pfam" id="PF01370"/>
    </source>
</evidence>
<dbReference type="AlphaFoldDB" id="A0A9W4NF72"/>
<organism evidence="8 9">
    <name type="scientific">Penicillium salamii</name>
    <dbReference type="NCBI Taxonomy" id="1612424"/>
    <lineage>
        <taxon>Eukaryota</taxon>
        <taxon>Fungi</taxon>
        <taxon>Dikarya</taxon>
        <taxon>Ascomycota</taxon>
        <taxon>Pezizomycotina</taxon>
        <taxon>Eurotiomycetes</taxon>
        <taxon>Eurotiomycetidae</taxon>
        <taxon>Eurotiales</taxon>
        <taxon>Aspergillaceae</taxon>
        <taxon>Penicillium</taxon>
    </lineage>
</organism>